<evidence type="ECO:0000313" key="1">
    <source>
        <dbReference type="EMBL" id="QDD70403.1"/>
    </source>
</evidence>
<organism evidence="1 2">
    <name type="scientific">Lactobacillus amylovorus</name>
    <dbReference type="NCBI Taxonomy" id="1604"/>
    <lineage>
        <taxon>Bacteria</taxon>
        <taxon>Bacillati</taxon>
        <taxon>Bacillota</taxon>
        <taxon>Bacilli</taxon>
        <taxon>Lactobacillales</taxon>
        <taxon>Lactobacillaceae</taxon>
        <taxon>Lactobacillus</taxon>
    </lineage>
</organism>
<dbReference type="EMBL" id="CP029754">
    <property type="protein sequence ID" value="QDD70403.1"/>
    <property type="molecule type" value="Genomic_DNA"/>
</dbReference>
<dbReference type="AlphaFoldDB" id="A0A5B8EET7"/>
<dbReference type="RefSeq" id="WP_139962330.1">
    <property type="nucleotide sequence ID" value="NZ_CP029754.1"/>
</dbReference>
<proteinExistence type="predicted"/>
<name>A0A5B8EET7_LACAM</name>
<protein>
    <submittedName>
        <fullName evidence="1">Uncharacterized protein</fullName>
    </submittedName>
</protein>
<gene>
    <name evidence="1" type="ORF">DM298_05690</name>
</gene>
<evidence type="ECO:0000313" key="2">
    <source>
        <dbReference type="Proteomes" id="UP000312326"/>
    </source>
</evidence>
<accession>A0A5B8EET7</accession>
<sequence>MTTIPNSITRFARQAKSLPLDRIIRPSEFHVDHLSKDALIPEDDETITPSNFGTLLDYLTRYILLGDINAFDLPNIELKRYLDAGLISSDYFDEIMDKEKSLEPLVEKAANIDEIPDEVFNIGLDICAWEIAFRSGTYRKPVNYPNQITIENLKLMLKRIEMFFWKYGRPSVTAFTASTKNGYLSGDGDYLLSHTIIDLKASNKTTMQPYWVRQLLLYYTLGFYNHFNDRVIKRLMIYNARVDTVFYINVSKIDKSVFEFVNDAAEKQSLVNEKLINQVNGLE</sequence>
<reference evidence="1 2" key="1">
    <citation type="submission" date="2018-06" db="EMBL/GenBank/DDBJ databases">
        <title>Complete genome sequnece of Lactobacillus amylovorus PMRA3.</title>
        <authorList>
            <person name="Nam Y.-D."/>
            <person name="Chung W.-H."/>
            <person name="Park Y.S."/>
            <person name="Kang J."/>
        </authorList>
    </citation>
    <scope>NUCLEOTIDE SEQUENCE [LARGE SCALE GENOMIC DNA]</scope>
    <source>
        <strain evidence="1 2">PMRA3</strain>
    </source>
</reference>
<dbReference type="Proteomes" id="UP000312326">
    <property type="component" value="Chromosome"/>
</dbReference>